<evidence type="ECO:0000313" key="5">
    <source>
        <dbReference type="Proteomes" id="UP001060919"/>
    </source>
</evidence>
<sequence length="405" mass="44371">MKLLLTIFSLCWGVLIYAQNVNIPDANFKNALLAHGYNILGYNINIIDTNGDGEIQVSEAQTYSGIINVNSRNITSLIGIEAFTSLTELHCYSNQLSSLDLGSNTALEKLYCSDNQLGNLSLVGNTALYLLDCSNNQLSNLELSHNTALVSLYCSNNLLDSLDLSNNLVLYTLICGNNLFSDLDLSSNTLLYILDCTNNQLGYLDVSNNAALAVFNCSNNQLSSLNVGNNIALGELRCNNNSLNSLDLSNNANLYWLICTDNQLVSLNVKNGTNSQLVVFDARNNPNLSCIEVDDSTYSTNHWTNVDAIASFSTACPVLSTRAVQENLEAVEVFPNPTTKNIWVDLGKKYNNIRLQLRNAMGQLVMTKNYTGMEEVNIDLEGASGLYFLSLETEEGIASIKVVKE</sequence>
<dbReference type="Pfam" id="PF18962">
    <property type="entry name" value="Por_Secre_tail"/>
    <property type="match status" value="1"/>
</dbReference>
<evidence type="ECO:0000256" key="2">
    <source>
        <dbReference type="ARBA" id="ARBA00022737"/>
    </source>
</evidence>
<accession>A0A916DVF4</accession>
<evidence type="ECO:0000313" key="4">
    <source>
        <dbReference type="EMBL" id="BDS14301.1"/>
    </source>
</evidence>
<dbReference type="InterPro" id="IPR026444">
    <property type="entry name" value="Secre_tail"/>
</dbReference>
<protein>
    <submittedName>
        <fullName evidence="4">T9SS type A sorting domain-containing protein</fullName>
    </submittedName>
</protein>
<dbReference type="Proteomes" id="UP001060919">
    <property type="component" value="Chromosome"/>
</dbReference>
<gene>
    <name evidence="4" type="ORF">AsAng_0050800</name>
</gene>
<dbReference type="EMBL" id="AP026867">
    <property type="protein sequence ID" value="BDS14301.1"/>
    <property type="molecule type" value="Genomic_DNA"/>
</dbReference>
<dbReference type="InterPro" id="IPR052574">
    <property type="entry name" value="CDIRP"/>
</dbReference>
<keyword evidence="2" id="KW-0677">Repeat</keyword>
<proteinExistence type="predicted"/>
<dbReference type="PANTHER" id="PTHR47566">
    <property type="match status" value="1"/>
</dbReference>
<keyword evidence="5" id="KW-1185">Reference proteome</keyword>
<evidence type="ECO:0000259" key="3">
    <source>
        <dbReference type="Pfam" id="PF18962"/>
    </source>
</evidence>
<dbReference type="KEGG" id="aup:AsAng_0050800"/>
<dbReference type="GO" id="GO:0035591">
    <property type="term" value="F:signaling adaptor activity"/>
    <property type="evidence" value="ECO:0007669"/>
    <property type="project" value="TreeGrafter"/>
</dbReference>
<dbReference type="SUPFAM" id="SSF52058">
    <property type="entry name" value="L domain-like"/>
    <property type="match status" value="1"/>
</dbReference>
<dbReference type="RefSeq" id="WP_264789521.1">
    <property type="nucleotide sequence ID" value="NZ_AP026867.1"/>
</dbReference>
<dbReference type="AlphaFoldDB" id="A0A916DVF4"/>
<dbReference type="InterPro" id="IPR032675">
    <property type="entry name" value="LRR_dom_sf"/>
</dbReference>
<feature type="domain" description="Secretion system C-terminal sorting" evidence="3">
    <location>
        <begin position="333"/>
        <end position="399"/>
    </location>
</feature>
<evidence type="ECO:0000256" key="1">
    <source>
        <dbReference type="ARBA" id="ARBA00022614"/>
    </source>
</evidence>
<dbReference type="Gene3D" id="3.80.10.10">
    <property type="entry name" value="Ribonuclease Inhibitor"/>
    <property type="match status" value="1"/>
</dbReference>
<organism evidence="4 5">
    <name type="scientific">Aureispira anguillae</name>
    <dbReference type="NCBI Taxonomy" id="2864201"/>
    <lineage>
        <taxon>Bacteria</taxon>
        <taxon>Pseudomonadati</taxon>
        <taxon>Bacteroidota</taxon>
        <taxon>Saprospiria</taxon>
        <taxon>Saprospirales</taxon>
        <taxon>Saprospiraceae</taxon>
        <taxon>Aureispira</taxon>
    </lineage>
</organism>
<keyword evidence="1" id="KW-0433">Leucine-rich repeat</keyword>
<reference evidence="4" key="1">
    <citation type="submission" date="2022-09" db="EMBL/GenBank/DDBJ databases">
        <title>Aureispira anguillicida sp. nov., isolated from Leptocephalus of Japanese eel Anguilla japonica.</title>
        <authorList>
            <person name="Yuasa K."/>
            <person name="Mekata T."/>
            <person name="Ikunari K."/>
        </authorList>
    </citation>
    <scope>NUCLEOTIDE SEQUENCE</scope>
    <source>
        <strain evidence="4">EL160426</strain>
    </source>
</reference>
<dbReference type="PANTHER" id="PTHR47566:SF1">
    <property type="entry name" value="PROTEIN NUD1"/>
    <property type="match status" value="1"/>
</dbReference>
<name>A0A916DVF4_9BACT</name>
<dbReference type="NCBIfam" id="TIGR04183">
    <property type="entry name" value="Por_Secre_tail"/>
    <property type="match status" value="1"/>
</dbReference>